<accession>A0A6N8JLK9</accession>
<dbReference type="Proteomes" id="UP000468388">
    <property type="component" value="Unassembled WGS sequence"/>
</dbReference>
<evidence type="ECO:0000313" key="1">
    <source>
        <dbReference type="EMBL" id="MVT45138.1"/>
    </source>
</evidence>
<dbReference type="NCBIfam" id="TIGR04131">
    <property type="entry name" value="Bac_Flav_CTERM"/>
    <property type="match status" value="1"/>
</dbReference>
<dbReference type="RefSeq" id="WP_157303923.1">
    <property type="nucleotide sequence ID" value="NZ_WRXO01000016.1"/>
</dbReference>
<name>A0A6N8JLK9_9BACT</name>
<protein>
    <submittedName>
        <fullName evidence="1">T9SS type B sorting domain-containing protein</fullName>
    </submittedName>
</protein>
<evidence type="ECO:0000313" key="2">
    <source>
        <dbReference type="Proteomes" id="UP000468388"/>
    </source>
</evidence>
<organism evidence="1 2">
    <name type="scientific">Chitinophaga oryziterrae</name>
    <dbReference type="NCBI Taxonomy" id="1031224"/>
    <lineage>
        <taxon>Bacteria</taxon>
        <taxon>Pseudomonadati</taxon>
        <taxon>Bacteroidota</taxon>
        <taxon>Chitinophagia</taxon>
        <taxon>Chitinophagales</taxon>
        <taxon>Chitinophagaceae</taxon>
        <taxon>Chitinophaga</taxon>
    </lineage>
</organism>
<dbReference type="InterPro" id="IPR026341">
    <property type="entry name" value="T9SS_type_B"/>
</dbReference>
<comment type="caution">
    <text evidence="1">The sequence shown here is derived from an EMBL/GenBank/DDBJ whole genome shotgun (WGS) entry which is preliminary data.</text>
</comment>
<proteinExistence type="predicted"/>
<gene>
    <name evidence="1" type="ORF">GO495_31410</name>
</gene>
<feature type="non-terminal residue" evidence="1">
    <location>
        <position position="1"/>
    </location>
</feature>
<dbReference type="EMBL" id="WRXO01000016">
    <property type="protein sequence ID" value="MVT45138.1"/>
    <property type="molecule type" value="Genomic_DNA"/>
</dbReference>
<reference evidence="1 2" key="1">
    <citation type="submission" date="2019-12" db="EMBL/GenBank/DDBJ databases">
        <title>The draft genomic sequence of strain Chitinophaga oryziterrae JCM 16595.</title>
        <authorList>
            <person name="Zhang X."/>
        </authorList>
    </citation>
    <scope>NUCLEOTIDE SEQUENCE [LARGE SCALE GENOMIC DNA]</scope>
    <source>
        <strain evidence="1 2">JCM 16595</strain>
    </source>
</reference>
<sequence length="206" mass="22481">LWNDGDTNPVKEITQPGKYTISVMDKFCSKITMDSVSVNVAGIPAVLLGNDTTLCKGQTLTLTVNAGTGNSIKWQDGATTPTYPVTVSGYYSVTVYNDCGTATDQIAVTFKECDNKPQFPNAFTPNGDGNNDTFKPVVNGSVYDYEFHVFNRWGQEVFNSKDSQKGWDGRFGGRLVDNGTYVWLLTYKKTLGGSVIIAKGEVTVLR</sequence>
<keyword evidence="2" id="KW-1185">Reference proteome</keyword>
<dbReference type="OrthoDB" id="9765926at2"/>
<dbReference type="AlphaFoldDB" id="A0A6N8JLK9"/>
<dbReference type="Pfam" id="PF13585">
    <property type="entry name" value="CHU_C"/>
    <property type="match status" value="1"/>
</dbReference>